<dbReference type="RefSeq" id="WP_095596087.1">
    <property type="nucleotide sequence ID" value="NZ_NSBU01000007.1"/>
</dbReference>
<feature type="chain" id="PRO_5037987182" description="Outer membrane protein beta-barrel domain-containing protein" evidence="1">
    <location>
        <begin position="24"/>
        <end position="194"/>
    </location>
</feature>
<evidence type="ECO:0000256" key="1">
    <source>
        <dbReference type="SAM" id="SignalP"/>
    </source>
</evidence>
<sequence length="194" mass="21553">MRAFKPKHLTAALWLTWSLGLFASTANALEIWENTVLAGIYQSGNSTTVQDASWGALPLRDGSEIPLNEWYSDDARDWHVTFLTSLSQNFGIIWGLGIGEEGEKYRIDPSLTLGFIYNEKLSDSSSLSLRFTAVLGGHLNERPCTANYGAIGGVQQVNCRFAATPLRPADTLDLLFDEAPREEVQLSVVYKYKF</sequence>
<comment type="caution">
    <text evidence="2">The sequence shown here is derived from an EMBL/GenBank/DDBJ whole genome shotgun (WGS) entry which is preliminary data.</text>
</comment>
<reference evidence="2" key="2">
    <citation type="submission" date="2020-09" db="EMBL/GenBank/DDBJ databases">
        <authorList>
            <person name="Sun Q."/>
            <person name="Zhou Y."/>
        </authorList>
    </citation>
    <scope>NUCLEOTIDE SEQUENCE</scope>
    <source>
        <strain evidence="2">CGMCC 1.16012</strain>
    </source>
</reference>
<reference evidence="2" key="1">
    <citation type="journal article" date="2014" name="Int. J. Syst. Evol. Microbiol.">
        <title>Complete genome sequence of Corynebacterium casei LMG S-19264T (=DSM 44701T), isolated from a smear-ripened cheese.</title>
        <authorList>
            <consortium name="US DOE Joint Genome Institute (JGI-PGF)"/>
            <person name="Walter F."/>
            <person name="Albersmeier A."/>
            <person name="Kalinowski J."/>
            <person name="Ruckert C."/>
        </authorList>
    </citation>
    <scope>NUCLEOTIDE SEQUENCE</scope>
    <source>
        <strain evidence="2">CGMCC 1.16012</strain>
    </source>
</reference>
<dbReference type="Proteomes" id="UP000606730">
    <property type="component" value="Unassembled WGS sequence"/>
</dbReference>
<keyword evidence="3" id="KW-1185">Reference proteome</keyword>
<dbReference type="EMBL" id="BMKN01000001">
    <property type="protein sequence ID" value="GGE44916.1"/>
    <property type="molecule type" value="Genomic_DNA"/>
</dbReference>
<organism evidence="2 3">
    <name type="scientific">Actibacterium pelagium</name>
    <dbReference type="NCBI Taxonomy" id="2029103"/>
    <lineage>
        <taxon>Bacteria</taxon>
        <taxon>Pseudomonadati</taxon>
        <taxon>Pseudomonadota</taxon>
        <taxon>Alphaproteobacteria</taxon>
        <taxon>Rhodobacterales</taxon>
        <taxon>Roseobacteraceae</taxon>
        <taxon>Actibacterium</taxon>
    </lineage>
</organism>
<keyword evidence="1" id="KW-0732">Signal</keyword>
<name>A0A917AFJ7_9RHOB</name>
<gene>
    <name evidence="2" type="ORF">GCM10011517_10660</name>
</gene>
<proteinExistence type="predicted"/>
<accession>A0A917AFJ7</accession>
<dbReference type="OrthoDB" id="9806493at2"/>
<evidence type="ECO:0000313" key="2">
    <source>
        <dbReference type="EMBL" id="GGE44916.1"/>
    </source>
</evidence>
<dbReference type="AlphaFoldDB" id="A0A917AFJ7"/>
<protein>
    <recommendedName>
        <fullName evidence="4">Outer membrane protein beta-barrel domain-containing protein</fullName>
    </recommendedName>
</protein>
<evidence type="ECO:0000313" key="3">
    <source>
        <dbReference type="Proteomes" id="UP000606730"/>
    </source>
</evidence>
<evidence type="ECO:0008006" key="4">
    <source>
        <dbReference type="Google" id="ProtNLM"/>
    </source>
</evidence>
<feature type="signal peptide" evidence="1">
    <location>
        <begin position="1"/>
        <end position="23"/>
    </location>
</feature>